<dbReference type="InterPro" id="IPR013766">
    <property type="entry name" value="Thioredoxin_domain"/>
</dbReference>
<feature type="domain" description="Thioredoxin" evidence="5">
    <location>
        <begin position="415"/>
        <end position="551"/>
    </location>
</feature>
<evidence type="ECO:0000256" key="3">
    <source>
        <dbReference type="ARBA" id="ARBA00023157"/>
    </source>
</evidence>
<keyword evidence="2" id="KW-0201">Cytochrome c-type biogenesis</keyword>
<comment type="subcellular location">
    <subcellularLocation>
        <location evidence="1">Cell envelope</location>
    </subcellularLocation>
</comment>
<reference evidence="6 7" key="1">
    <citation type="submission" date="2024-03" db="EMBL/GenBank/DDBJ databases">
        <title>Sequence of Lycoming College Course Isolates.</title>
        <authorList>
            <person name="Plotts O."/>
            <person name="Newman J."/>
        </authorList>
    </citation>
    <scope>NUCLEOTIDE SEQUENCE [LARGE SCALE GENOMIC DNA]</scope>
    <source>
        <strain evidence="6 7">CJB-3</strain>
    </source>
</reference>
<accession>A0ABU8NUJ1</accession>
<dbReference type="Pfam" id="PF08534">
    <property type="entry name" value="Redoxin"/>
    <property type="match status" value="1"/>
</dbReference>
<name>A0ABU8NUJ1_9SPHI</name>
<evidence type="ECO:0000256" key="1">
    <source>
        <dbReference type="ARBA" id="ARBA00004196"/>
    </source>
</evidence>
<dbReference type="PROSITE" id="PS51352">
    <property type="entry name" value="THIOREDOXIN_2"/>
    <property type="match status" value="1"/>
</dbReference>
<keyword evidence="4" id="KW-0676">Redox-active center</keyword>
<evidence type="ECO:0000313" key="7">
    <source>
        <dbReference type="Proteomes" id="UP001378956"/>
    </source>
</evidence>
<organism evidence="6 7">
    <name type="scientific">Pedobacter panaciterrae</name>
    <dbReference type="NCBI Taxonomy" id="363849"/>
    <lineage>
        <taxon>Bacteria</taxon>
        <taxon>Pseudomonadati</taxon>
        <taxon>Bacteroidota</taxon>
        <taxon>Sphingobacteriia</taxon>
        <taxon>Sphingobacteriales</taxon>
        <taxon>Sphingobacteriaceae</taxon>
        <taxon>Pedobacter</taxon>
    </lineage>
</organism>
<dbReference type="CDD" id="cd02966">
    <property type="entry name" value="TlpA_like_family"/>
    <property type="match status" value="1"/>
</dbReference>
<dbReference type="EMBL" id="JBBEUB010000018">
    <property type="protein sequence ID" value="MEJ2905924.1"/>
    <property type="molecule type" value="Genomic_DNA"/>
</dbReference>
<dbReference type="Gene3D" id="3.40.30.10">
    <property type="entry name" value="Glutaredoxin"/>
    <property type="match status" value="1"/>
</dbReference>
<dbReference type="RefSeq" id="WP_337718256.1">
    <property type="nucleotide sequence ID" value="NZ_JBBEUB010000018.1"/>
</dbReference>
<dbReference type="InterPro" id="IPR036249">
    <property type="entry name" value="Thioredoxin-like_sf"/>
</dbReference>
<sequence>MCLTAFGQSKDRSIPSTKLSIEAQKNITITGNIKQFAKNEGLADQYAFQYIDLITGKDVIIPISKDSMGNYSVTFPVNGYQEIQLTQGVKSGDDIRFGLYFTGRFFAKPGDVMDFDFKRLEDYTSKQTFKGNMANANNQQDEYYNSLREAQGSTDLFSFDSLDSLKPGGYIQFKQSLTAQLKKVLDFNAKYFSALNADPFLKAQSDLESKYFVASHLLMALLKTKEKDPNLLQFLDSIGAPLNNQKAFGNFRYKSFLNSYYQFLERETFASGKEVTILFTDLVRYLLKEHIEFSEDEKALCRKILDTVNKASEADRQYFINTYSTRFDQEYLMTFKTKATFDQIASNKNRFVKDVFLTRFLRERLDKNQLVNINSLISNYKSIVSDNPVKKLFLKDYQLAYDRLYKSKLSAKSVLNDAKKLPPDALVKTILEKYKGKVVYLDVWATWCVPCLSEMANSKKLRNQFIDKDVIFLYLCISSPTESTWQNLIAGHNIEGEHYFLNNAQSAELGREFNISFIPRYLIIDKEGKVANAEGPSSAKTVAEIGALLLK</sequence>
<dbReference type="InterPro" id="IPR013740">
    <property type="entry name" value="Redoxin"/>
</dbReference>
<dbReference type="Proteomes" id="UP001378956">
    <property type="component" value="Unassembled WGS sequence"/>
</dbReference>
<evidence type="ECO:0000313" key="6">
    <source>
        <dbReference type="EMBL" id="MEJ2905924.1"/>
    </source>
</evidence>
<evidence type="ECO:0000259" key="5">
    <source>
        <dbReference type="PROSITE" id="PS51352"/>
    </source>
</evidence>
<gene>
    <name evidence="6" type="ORF">WAE58_25990</name>
</gene>
<proteinExistence type="predicted"/>
<dbReference type="SUPFAM" id="SSF52833">
    <property type="entry name" value="Thioredoxin-like"/>
    <property type="match status" value="1"/>
</dbReference>
<evidence type="ECO:0000256" key="4">
    <source>
        <dbReference type="ARBA" id="ARBA00023284"/>
    </source>
</evidence>
<keyword evidence="7" id="KW-1185">Reference proteome</keyword>
<dbReference type="PANTHER" id="PTHR42852">
    <property type="entry name" value="THIOL:DISULFIDE INTERCHANGE PROTEIN DSBE"/>
    <property type="match status" value="1"/>
</dbReference>
<dbReference type="PANTHER" id="PTHR42852:SF6">
    <property type="entry name" value="THIOL:DISULFIDE INTERCHANGE PROTEIN DSBE"/>
    <property type="match status" value="1"/>
</dbReference>
<comment type="caution">
    <text evidence="6">The sequence shown here is derived from an EMBL/GenBank/DDBJ whole genome shotgun (WGS) entry which is preliminary data.</text>
</comment>
<dbReference type="InterPro" id="IPR050553">
    <property type="entry name" value="Thioredoxin_ResA/DsbE_sf"/>
</dbReference>
<protein>
    <submittedName>
        <fullName evidence="6">TlpA disulfide reductase family protein</fullName>
    </submittedName>
</protein>
<keyword evidence="3" id="KW-1015">Disulfide bond</keyword>
<evidence type="ECO:0000256" key="2">
    <source>
        <dbReference type="ARBA" id="ARBA00022748"/>
    </source>
</evidence>